<organism evidence="4 5">
    <name type="scientific">Cinchona calisaya</name>
    <dbReference type="NCBI Taxonomy" id="153742"/>
    <lineage>
        <taxon>Eukaryota</taxon>
        <taxon>Viridiplantae</taxon>
        <taxon>Streptophyta</taxon>
        <taxon>Embryophyta</taxon>
        <taxon>Tracheophyta</taxon>
        <taxon>Spermatophyta</taxon>
        <taxon>Magnoliopsida</taxon>
        <taxon>eudicotyledons</taxon>
        <taxon>Gunneridae</taxon>
        <taxon>Pentapetalae</taxon>
        <taxon>asterids</taxon>
        <taxon>lamiids</taxon>
        <taxon>Gentianales</taxon>
        <taxon>Rubiaceae</taxon>
        <taxon>Cinchonoideae</taxon>
        <taxon>Cinchoneae</taxon>
        <taxon>Cinchona</taxon>
    </lineage>
</organism>
<dbReference type="Proteomes" id="UP001630127">
    <property type="component" value="Unassembled WGS sequence"/>
</dbReference>
<dbReference type="SUPFAM" id="SSF54236">
    <property type="entry name" value="Ubiquitin-like"/>
    <property type="match status" value="1"/>
</dbReference>
<evidence type="ECO:0000313" key="4">
    <source>
        <dbReference type="EMBL" id="KAL3502180.1"/>
    </source>
</evidence>
<feature type="region of interest" description="Disordered" evidence="2">
    <location>
        <begin position="282"/>
        <end position="314"/>
    </location>
</feature>
<dbReference type="Gene3D" id="3.40.30.10">
    <property type="entry name" value="Glutaredoxin"/>
    <property type="match status" value="1"/>
</dbReference>
<dbReference type="InterPro" id="IPR050730">
    <property type="entry name" value="UBX_domain-protein"/>
</dbReference>
<protein>
    <recommendedName>
        <fullName evidence="3">UBX domain-containing protein</fullName>
    </recommendedName>
</protein>
<dbReference type="InterPro" id="IPR006577">
    <property type="entry name" value="UAS"/>
</dbReference>
<feature type="domain" description="UBX" evidence="3">
    <location>
        <begin position="366"/>
        <end position="446"/>
    </location>
</feature>
<accession>A0ABD2Y8P0</accession>
<comment type="caution">
    <text evidence="4">The sequence shown here is derived from an EMBL/GenBank/DDBJ whole genome shotgun (WGS) entry which is preliminary data.</text>
</comment>
<feature type="region of interest" description="Disordered" evidence="2">
    <location>
        <begin position="55"/>
        <end position="76"/>
    </location>
</feature>
<sequence>MDGVLSPKDQQSLVLSFLEIAVGQTADTARQFLQATNWKLEEAIQLFYVGNEGGPAASARSPQMEGGLPLPDPSLSGTRKDLEYENLRQGDGDDVRPPLPVMRDVLYDNTMFYGASMLGGSSHKPRSVVPFRNFEDEMRRSGVWEKENGSEATVDKSEDNLASLYCPPFALIYQGPFEKAKDAARVQNKWLLVNLQSMREFSSHMLNRDTWANETVALTVKSNFIFWQVYDDTEEGSKVCTYYKLDSIPVVMVIDPVTGQNMSSWRGMVQPETLLENLLPFMDGSPTDRVNPSHKCPRESSQGPPHRVQGENEEDEHLLRALAASMEAVKDIDEAGRKETNDVEETGTHLAKKPAYPPLPEEPKCDRNLLCRVAVRLPDGRRLQRNFLLTDPIQLLWSFCCSQLEEAKTRPFRLAQAIPGSSKSLDYDSNLTFEESGLANSMLSVAWE</sequence>
<keyword evidence="1" id="KW-0833">Ubl conjugation pathway</keyword>
<dbReference type="Gene3D" id="1.10.8.10">
    <property type="entry name" value="DNA helicase RuvA subunit, C-terminal domain"/>
    <property type="match status" value="1"/>
</dbReference>
<dbReference type="CDD" id="cd02958">
    <property type="entry name" value="UAS"/>
    <property type="match status" value="1"/>
</dbReference>
<dbReference type="PANTHER" id="PTHR23322">
    <property type="entry name" value="FAS-ASSOCIATED PROTEIN"/>
    <property type="match status" value="1"/>
</dbReference>
<dbReference type="InterPro" id="IPR009060">
    <property type="entry name" value="UBA-like_sf"/>
</dbReference>
<name>A0ABD2Y8P0_9GENT</name>
<dbReference type="Pfam" id="PF14555">
    <property type="entry name" value="UBA_4"/>
    <property type="match status" value="1"/>
</dbReference>
<evidence type="ECO:0000259" key="3">
    <source>
        <dbReference type="PROSITE" id="PS50033"/>
    </source>
</evidence>
<evidence type="ECO:0000313" key="5">
    <source>
        <dbReference type="Proteomes" id="UP001630127"/>
    </source>
</evidence>
<evidence type="ECO:0000256" key="1">
    <source>
        <dbReference type="ARBA" id="ARBA00022786"/>
    </source>
</evidence>
<dbReference type="CDD" id="cd14273">
    <property type="entry name" value="UBA_TAP-C_like"/>
    <property type="match status" value="1"/>
</dbReference>
<dbReference type="Pfam" id="PF13899">
    <property type="entry name" value="Thioredoxin_7"/>
    <property type="match status" value="1"/>
</dbReference>
<dbReference type="PROSITE" id="PS50033">
    <property type="entry name" value="UBX"/>
    <property type="match status" value="1"/>
</dbReference>
<dbReference type="SUPFAM" id="SSF46934">
    <property type="entry name" value="UBA-like"/>
    <property type="match status" value="1"/>
</dbReference>
<gene>
    <name evidence="4" type="ORF">ACH5RR_036629</name>
</gene>
<dbReference type="InterPro" id="IPR001012">
    <property type="entry name" value="UBX_dom"/>
</dbReference>
<dbReference type="SUPFAM" id="SSF52833">
    <property type="entry name" value="Thioredoxin-like"/>
    <property type="match status" value="1"/>
</dbReference>
<proteinExistence type="predicted"/>
<evidence type="ECO:0000256" key="2">
    <source>
        <dbReference type="SAM" id="MobiDB-lite"/>
    </source>
</evidence>
<dbReference type="PANTHER" id="PTHR23322:SF6">
    <property type="entry name" value="UBX DOMAIN-CONTAINING PROTEIN 7"/>
    <property type="match status" value="1"/>
</dbReference>
<dbReference type="InterPro" id="IPR029071">
    <property type="entry name" value="Ubiquitin-like_domsf"/>
</dbReference>
<reference evidence="4 5" key="1">
    <citation type="submission" date="2024-11" db="EMBL/GenBank/DDBJ databases">
        <title>A near-complete genome assembly of Cinchona calisaya.</title>
        <authorList>
            <person name="Lian D.C."/>
            <person name="Zhao X.W."/>
            <person name="Wei L."/>
        </authorList>
    </citation>
    <scope>NUCLEOTIDE SEQUENCE [LARGE SCALE GENOMIC DNA]</scope>
    <source>
        <tissue evidence="4">Nenye</tissue>
    </source>
</reference>
<feature type="region of interest" description="Disordered" evidence="2">
    <location>
        <begin position="337"/>
        <end position="359"/>
    </location>
</feature>
<dbReference type="EMBL" id="JBJUIK010000015">
    <property type="protein sequence ID" value="KAL3502180.1"/>
    <property type="molecule type" value="Genomic_DNA"/>
</dbReference>
<dbReference type="Gene3D" id="3.10.20.90">
    <property type="entry name" value="Phosphatidylinositol 3-kinase Catalytic Subunit, Chain A, domain 1"/>
    <property type="match status" value="1"/>
</dbReference>
<dbReference type="Pfam" id="PF00789">
    <property type="entry name" value="UBX"/>
    <property type="match status" value="1"/>
</dbReference>
<dbReference type="SMART" id="SM00594">
    <property type="entry name" value="UAS"/>
    <property type="match status" value="1"/>
</dbReference>
<dbReference type="InterPro" id="IPR036249">
    <property type="entry name" value="Thioredoxin-like_sf"/>
</dbReference>
<dbReference type="AlphaFoldDB" id="A0ABD2Y8P0"/>
<keyword evidence="5" id="KW-1185">Reference proteome</keyword>
<dbReference type="CDD" id="cd01767">
    <property type="entry name" value="UBX"/>
    <property type="match status" value="1"/>
</dbReference>